<proteinExistence type="inferred from homology"/>
<dbReference type="PANTHER" id="PTHR21043">
    <property type="entry name" value="IOJAP SUPERFAMILY ORTHOLOG"/>
    <property type="match status" value="1"/>
</dbReference>
<dbReference type="eggNOG" id="COG0799">
    <property type="taxonomic scope" value="Bacteria"/>
</dbReference>
<comment type="caution">
    <text evidence="3">The sequence shown here is derived from an EMBL/GenBank/DDBJ whole genome shotgun (WGS) entry which is preliminary data.</text>
</comment>
<evidence type="ECO:0000313" key="3">
    <source>
        <dbReference type="EMBL" id="EFA44023.1"/>
    </source>
</evidence>
<dbReference type="GO" id="GO:0090071">
    <property type="term" value="P:negative regulation of ribosome biogenesis"/>
    <property type="evidence" value="ECO:0007669"/>
    <property type="project" value="UniProtKB-UniRule"/>
</dbReference>
<sequence length="160" mass="18119">MNRSLKQQNITPKDVFSQLFSVTLRYIYNIDKQGVTILRFSMTEATELVKTITKGIQNKKGQDIVVVDLSHIEGAIANYFVICQGSSSNQVEAIAESVGDICRREMSEKPVGVNGLGYNQWVAIDFADVLVHIFQPEMRTFYNLEELWEDAKLTKIPNVD</sequence>
<dbReference type="GO" id="GO:0005737">
    <property type="term" value="C:cytoplasm"/>
    <property type="evidence" value="ECO:0007669"/>
    <property type="project" value="UniProtKB-SubCell"/>
</dbReference>
<dbReference type="EMBL" id="ACKS01000067">
    <property type="protein sequence ID" value="EFA44023.1"/>
    <property type="molecule type" value="Genomic_DNA"/>
</dbReference>
<gene>
    <name evidence="2" type="primary">rsfS</name>
    <name evidence="3" type="ORF">HMPREF0645_1548</name>
</gene>
<dbReference type="PANTHER" id="PTHR21043:SF0">
    <property type="entry name" value="MITOCHONDRIAL ASSEMBLY OF RIBOSOMAL LARGE SUBUNIT PROTEIN 1"/>
    <property type="match status" value="1"/>
</dbReference>
<dbReference type="GO" id="GO:0042256">
    <property type="term" value="P:cytosolic ribosome assembly"/>
    <property type="evidence" value="ECO:0007669"/>
    <property type="project" value="UniProtKB-UniRule"/>
</dbReference>
<keyword evidence="2" id="KW-0678">Repressor</keyword>
<dbReference type="InterPro" id="IPR004394">
    <property type="entry name" value="Iojap/RsfS/C7orf30"/>
</dbReference>
<protein>
    <recommendedName>
        <fullName evidence="2">Ribosomal silencing factor RsfS</fullName>
    </recommendedName>
</protein>
<comment type="subcellular location">
    <subcellularLocation>
        <location evidence="2">Cytoplasm</location>
    </subcellularLocation>
</comment>
<evidence type="ECO:0000313" key="4">
    <source>
        <dbReference type="Proteomes" id="UP000003160"/>
    </source>
</evidence>
<dbReference type="Proteomes" id="UP000003160">
    <property type="component" value="Unassembled WGS sequence"/>
</dbReference>
<evidence type="ECO:0000256" key="1">
    <source>
        <dbReference type="ARBA" id="ARBA00010574"/>
    </source>
</evidence>
<accession>D1PX63</accession>
<comment type="similarity">
    <text evidence="1 2">Belongs to the Iojap/RsfS family.</text>
</comment>
<organism evidence="3 4">
    <name type="scientific">Hallella bergensis DSM 17361</name>
    <dbReference type="NCBI Taxonomy" id="585502"/>
    <lineage>
        <taxon>Bacteria</taxon>
        <taxon>Pseudomonadati</taxon>
        <taxon>Bacteroidota</taxon>
        <taxon>Bacteroidia</taxon>
        <taxon>Bacteroidales</taxon>
        <taxon>Prevotellaceae</taxon>
        <taxon>Hallella</taxon>
    </lineage>
</organism>
<name>D1PX63_9BACT</name>
<reference evidence="3 4" key="1">
    <citation type="submission" date="2009-10" db="EMBL/GenBank/DDBJ databases">
        <authorList>
            <person name="Qin X."/>
            <person name="Bachman B."/>
            <person name="Battles P."/>
            <person name="Bell A."/>
            <person name="Bess C."/>
            <person name="Bickham C."/>
            <person name="Chaboub L."/>
            <person name="Chen D."/>
            <person name="Coyle M."/>
            <person name="Deiros D.R."/>
            <person name="Dinh H."/>
            <person name="Forbes L."/>
            <person name="Fowler G."/>
            <person name="Francisco L."/>
            <person name="Fu Q."/>
            <person name="Gubbala S."/>
            <person name="Hale W."/>
            <person name="Han Y."/>
            <person name="Hemphill L."/>
            <person name="Highlander S.K."/>
            <person name="Hirani K."/>
            <person name="Hogues M."/>
            <person name="Jackson L."/>
            <person name="Jakkamsetti A."/>
            <person name="Javaid M."/>
            <person name="Jiang H."/>
            <person name="Korchina V."/>
            <person name="Kovar C."/>
            <person name="Lara F."/>
            <person name="Lee S."/>
            <person name="Mata R."/>
            <person name="Mathew T."/>
            <person name="Moen C."/>
            <person name="Morales K."/>
            <person name="Munidasa M."/>
            <person name="Nazareth L."/>
            <person name="Ngo R."/>
            <person name="Nguyen L."/>
            <person name="Okwuonu G."/>
            <person name="Ongeri F."/>
            <person name="Patil S."/>
            <person name="Petrosino J."/>
            <person name="Pham C."/>
            <person name="Pham P."/>
            <person name="Pu L.-L."/>
            <person name="Puazo M."/>
            <person name="Raj R."/>
            <person name="Reid J."/>
            <person name="Rouhana J."/>
            <person name="Saada N."/>
            <person name="Shang Y."/>
            <person name="Simmons D."/>
            <person name="Thornton R."/>
            <person name="Warren J."/>
            <person name="Weissenberger G."/>
            <person name="Zhang J."/>
            <person name="Zhang L."/>
            <person name="Zhou C."/>
            <person name="Zhu D."/>
            <person name="Muzny D."/>
            <person name="Worley K."/>
            <person name="Gibbs R."/>
        </authorList>
    </citation>
    <scope>NUCLEOTIDE SEQUENCE [LARGE SCALE GENOMIC DNA]</scope>
    <source>
        <strain evidence="3 4">DSM 17361</strain>
    </source>
</reference>
<dbReference type="HOGENOM" id="CLU_092688_2_2_10"/>
<keyword evidence="2" id="KW-0810">Translation regulation</keyword>
<comment type="function">
    <text evidence="2">Functions as a ribosomal silencing factor. Interacts with ribosomal protein uL14 (rplN), blocking formation of intersubunit bridge B8. Prevents association of the 30S and 50S ribosomal subunits and the formation of functional ribosomes, thus repressing translation.</text>
</comment>
<dbReference type="GO" id="GO:0017148">
    <property type="term" value="P:negative regulation of translation"/>
    <property type="evidence" value="ECO:0007669"/>
    <property type="project" value="UniProtKB-UniRule"/>
</dbReference>
<comment type="subunit">
    <text evidence="2">Interacts with ribosomal protein uL14 (rplN).</text>
</comment>
<dbReference type="GO" id="GO:0043023">
    <property type="term" value="F:ribosomal large subunit binding"/>
    <property type="evidence" value="ECO:0007669"/>
    <property type="project" value="TreeGrafter"/>
</dbReference>
<dbReference type="Pfam" id="PF02410">
    <property type="entry name" value="RsfS"/>
    <property type="match status" value="1"/>
</dbReference>
<dbReference type="AlphaFoldDB" id="D1PX63"/>
<keyword evidence="4" id="KW-1185">Reference proteome</keyword>
<evidence type="ECO:0000256" key="2">
    <source>
        <dbReference type="HAMAP-Rule" id="MF_01477"/>
    </source>
</evidence>
<keyword evidence="2" id="KW-0963">Cytoplasm</keyword>
<dbReference type="HAMAP" id="MF_01477">
    <property type="entry name" value="Iojap_RsfS"/>
    <property type="match status" value="1"/>
</dbReference>
<dbReference type="NCBIfam" id="TIGR00090">
    <property type="entry name" value="rsfS_iojap_ybeB"/>
    <property type="match status" value="1"/>
</dbReference>
<dbReference type="Gene3D" id="3.30.460.10">
    <property type="entry name" value="Beta Polymerase, domain 2"/>
    <property type="match status" value="1"/>
</dbReference>
<dbReference type="InterPro" id="IPR043519">
    <property type="entry name" value="NT_sf"/>
</dbReference>
<dbReference type="SUPFAM" id="SSF81301">
    <property type="entry name" value="Nucleotidyltransferase"/>
    <property type="match status" value="1"/>
</dbReference>